<dbReference type="Proteomes" id="UP000268014">
    <property type="component" value="Unassembled WGS sequence"/>
</dbReference>
<name>A0A158QJX8_HAEPC</name>
<feature type="transmembrane region" description="Helical" evidence="1">
    <location>
        <begin position="55"/>
        <end position="76"/>
    </location>
</feature>
<reference evidence="3 4" key="2">
    <citation type="submission" date="2018-11" db="EMBL/GenBank/DDBJ databases">
        <authorList>
            <consortium name="Pathogen Informatics"/>
        </authorList>
    </citation>
    <scope>NUCLEOTIDE SEQUENCE [LARGE SCALE GENOMIC DNA]</scope>
    <source>
        <strain evidence="3 4">MHpl1</strain>
    </source>
</reference>
<keyword evidence="4" id="KW-1185">Reference proteome</keyword>
<feature type="signal peptide" evidence="2">
    <location>
        <begin position="1"/>
        <end position="20"/>
    </location>
</feature>
<feature type="chain" id="PRO_5043135476" evidence="2">
    <location>
        <begin position="21"/>
        <end position="110"/>
    </location>
</feature>
<evidence type="ECO:0000256" key="2">
    <source>
        <dbReference type="SAM" id="SignalP"/>
    </source>
</evidence>
<dbReference type="AlphaFoldDB" id="A0A158QJX8"/>
<evidence type="ECO:0000313" key="5">
    <source>
        <dbReference type="WBParaSite" id="HPLM_0000360001-mRNA-1"/>
    </source>
</evidence>
<dbReference type="OrthoDB" id="10391489at2759"/>
<keyword evidence="2" id="KW-0732">Signal</keyword>
<organism evidence="5">
    <name type="scientific">Haemonchus placei</name>
    <name type="common">Barber's pole worm</name>
    <dbReference type="NCBI Taxonomy" id="6290"/>
    <lineage>
        <taxon>Eukaryota</taxon>
        <taxon>Metazoa</taxon>
        <taxon>Ecdysozoa</taxon>
        <taxon>Nematoda</taxon>
        <taxon>Chromadorea</taxon>
        <taxon>Rhabditida</taxon>
        <taxon>Rhabditina</taxon>
        <taxon>Rhabditomorpha</taxon>
        <taxon>Strongyloidea</taxon>
        <taxon>Trichostrongylidae</taxon>
        <taxon>Haemonchus</taxon>
    </lineage>
</organism>
<dbReference type="EMBL" id="UZAF01016130">
    <property type="protein sequence ID" value="VDO21257.1"/>
    <property type="molecule type" value="Genomic_DNA"/>
</dbReference>
<evidence type="ECO:0000256" key="1">
    <source>
        <dbReference type="SAM" id="Phobius"/>
    </source>
</evidence>
<sequence>MVIVFAPWLILRMFITNASPQKLSQLMNLCKNCLHEVDRKFHEERSCREIAMSRFLVLILLVALLSYSFATTYGQLHGYGSYGPAWRRRLWRAEPAAYDDQMTKLLNDAE</sequence>
<keyword evidence="1" id="KW-0472">Membrane</keyword>
<protein>
    <submittedName>
        <fullName evidence="3 5">Uncharacterized protein</fullName>
    </submittedName>
</protein>
<accession>A0A158QJX8</accession>
<keyword evidence="1" id="KW-0812">Transmembrane</keyword>
<evidence type="ECO:0000313" key="4">
    <source>
        <dbReference type="Proteomes" id="UP000268014"/>
    </source>
</evidence>
<evidence type="ECO:0000313" key="3">
    <source>
        <dbReference type="EMBL" id="VDO21257.1"/>
    </source>
</evidence>
<gene>
    <name evidence="3" type="ORF">HPLM_LOCUS3592</name>
</gene>
<keyword evidence="1" id="KW-1133">Transmembrane helix</keyword>
<proteinExistence type="predicted"/>
<dbReference type="WBParaSite" id="HPLM_0000360001-mRNA-1">
    <property type="protein sequence ID" value="HPLM_0000360001-mRNA-1"/>
    <property type="gene ID" value="HPLM_0000360001"/>
</dbReference>
<reference evidence="5" key="1">
    <citation type="submission" date="2016-04" db="UniProtKB">
        <authorList>
            <consortium name="WormBaseParasite"/>
        </authorList>
    </citation>
    <scope>IDENTIFICATION</scope>
</reference>